<dbReference type="Pfam" id="PF01874">
    <property type="entry name" value="CitG"/>
    <property type="match status" value="1"/>
</dbReference>
<comment type="catalytic activity">
    <reaction evidence="1">
        <text>3'-dephospho-CoA + ATP = 2'-(5''-triphospho-alpha-D-ribosyl)-3'-dephospho-CoA + adenine</text>
        <dbReference type="Rhea" id="RHEA:15117"/>
        <dbReference type="ChEBI" id="CHEBI:16708"/>
        <dbReference type="ChEBI" id="CHEBI:30616"/>
        <dbReference type="ChEBI" id="CHEBI:57328"/>
        <dbReference type="ChEBI" id="CHEBI:61378"/>
        <dbReference type="EC" id="2.4.2.52"/>
    </reaction>
</comment>
<dbReference type="EC" id="2.4.2.52" evidence="2"/>
<dbReference type="Proteomes" id="UP001202867">
    <property type="component" value="Unassembled WGS sequence"/>
</dbReference>
<accession>A0ABT0DKG6</accession>
<evidence type="ECO:0000313" key="6">
    <source>
        <dbReference type="EMBL" id="MCK0207755.1"/>
    </source>
</evidence>
<reference evidence="7" key="1">
    <citation type="submission" date="2023-07" db="EMBL/GenBank/DDBJ databases">
        <title>Ancylobacter moscoviensis sp. nov., facultatively methylotrophic bacteria from activated sludge and the reclassification of Starkeya novella (Starkey 1934) Kelly et al. 2000 as Ancylobacter novellus comb. nov., Starkeya koreensis Im et al. 2006 as Ancylobacter koreensis comb.nov., Angulomicrobium tetraedrale Vasil'eva et al. 1986 as Ancylobacter tetraedralis comb. nov., Angulomicrobium amanitiforme Fritz et al. 2004 as Ancylobacter amanitiformis comb. nov. and Methylorhabdus multivorans Doronina et al. 1996 as Ancylobacter multivorans comb. nov. and emended description of the genus Ancylobacter.</title>
        <authorList>
            <person name="Doronina N."/>
            <person name="Chemodurova A."/>
            <person name="Grouzdev D."/>
            <person name="Koziaeva V."/>
            <person name="Shi W."/>
            <person name="Wu L."/>
            <person name="Kaparullina E."/>
        </authorList>
    </citation>
    <scope>NUCLEOTIDE SEQUENCE [LARGE SCALE GENOMIC DNA]</scope>
    <source>
        <strain evidence="7">Jip08</strain>
    </source>
</reference>
<sequence length="297" mass="30930">MLSLARENPAPIHATAAEIDRCALWALGMELRLYPKAGLVSFVDTGSHVDMNAATFLRSTAALKGYFAALAQAGAEGASFAGMKAIGIAAEARMFRATGGVNTHRGAVFSLGLLAAAAGMDDEMDISAYPLERSRRLCARVRRWGADILAARSPVDASHGAQVRARYGAAGAREQAAAGFPVLRAHTLPAFHAARRAGAGIEAAGLHAFYATVAVLDDNNMLYRAGPEGLAYARRAAGEFMAAGGMLVPEGFGRARALHAAFVARRLSPGGAADLVAAAFFLAALSGLVPERALPWR</sequence>
<keyword evidence="4" id="KW-0547">Nucleotide-binding</keyword>
<keyword evidence="6" id="KW-0328">Glycosyltransferase</keyword>
<name>A0ABT0DKG6_9HYPH</name>
<dbReference type="InterPro" id="IPR002736">
    <property type="entry name" value="CitG"/>
</dbReference>
<evidence type="ECO:0000313" key="7">
    <source>
        <dbReference type="Proteomes" id="UP001202867"/>
    </source>
</evidence>
<evidence type="ECO:0000256" key="1">
    <source>
        <dbReference type="ARBA" id="ARBA00001210"/>
    </source>
</evidence>
<dbReference type="GO" id="GO:0046917">
    <property type="term" value="F:triphosphoribosyl-dephospho-CoA synthase activity"/>
    <property type="evidence" value="ECO:0007669"/>
    <property type="project" value="UniProtKB-EC"/>
</dbReference>
<proteinExistence type="predicted"/>
<evidence type="ECO:0000256" key="3">
    <source>
        <dbReference type="ARBA" id="ARBA00022679"/>
    </source>
</evidence>
<dbReference type="Gene3D" id="1.10.4200.10">
    <property type="entry name" value="Triphosphoribosyl-dephospho-CoA protein"/>
    <property type="match status" value="1"/>
</dbReference>
<keyword evidence="5" id="KW-0067">ATP-binding</keyword>
<dbReference type="EMBL" id="JALKCG010000001">
    <property type="protein sequence ID" value="MCK0207755.1"/>
    <property type="molecule type" value="Genomic_DNA"/>
</dbReference>
<evidence type="ECO:0000256" key="2">
    <source>
        <dbReference type="ARBA" id="ARBA00012074"/>
    </source>
</evidence>
<evidence type="ECO:0000256" key="4">
    <source>
        <dbReference type="ARBA" id="ARBA00022741"/>
    </source>
</evidence>
<comment type="caution">
    <text evidence="6">The sequence shown here is derived from an EMBL/GenBank/DDBJ whole genome shotgun (WGS) entry which is preliminary data.</text>
</comment>
<dbReference type="PANTHER" id="PTHR30201:SF2">
    <property type="entry name" value="2-(5''-TRIPHOSPHORIBOSYL)-3'-DEPHOSPHOCOENZYME-A SYNTHASE"/>
    <property type="match status" value="1"/>
</dbReference>
<dbReference type="RefSeq" id="WP_247199681.1">
    <property type="nucleotide sequence ID" value="NZ_JALKCG010000001.1"/>
</dbReference>
<keyword evidence="7" id="KW-1185">Reference proteome</keyword>
<dbReference type="GO" id="GO:0016757">
    <property type="term" value="F:glycosyltransferase activity"/>
    <property type="evidence" value="ECO:0007669"/>
    <property type="project" value="UniProtKB-KW"/>
</dbReference>
<organism evidence="6 7">
    <name type="scientific">Ancylobacter koreensis</name>
    <dbReference type="NCBI Taxonomy" id="266121"/>
    <lineage>
        <taxon>Bacteria</taxon>
        <taxon>Pseudomonadati</taxon>
        <taxon>Pseudomonadota</taxon>
        <taxon>Alphaproteobacteria</taxon>
        <taxon>Hyphomicrobiales</taxon>
        <taxon>Xanthobacteraceae</taxon>
        <taxon>Ancylobacter</taxon>
    </lineage>
</organism>
<gene>
    <name evidence="6" type="ORF">MWN33_06865</name>
</gene>
<keyword evidence="3 6" id="KW-0808">Transferase</keyword>
<dbReference type="PANTHER" id="PTHR30201">
    <property type="entry name" value="TRIPHOSPHORIBOSYL-DEPHOSPHO-COA SYNTHASE"/>
    <property type="match status" value="1"/>
</dbReference>
<evidence type="ECO:0000256" key="5">
    <source>
        <dbReference type="ARBA" id="ARBA00022840"/>
    </source>
</evidence>
<protein>
    <recommendedName>
        <fullName evidence="2">triphosphoribosyl-dephospho-CoA synthase</fullName>
        <ecNumber evidence="2">2.4.2.52</ecNumber>
    </recommendedName>
</protein>